<keyword evidence="2" id="KW-1185">Reference proteome</keyword>
<accession>A0ACD4NSV1</accession>
<proteinExistence type="predicted"/>
<organism evidence="1 2">
    <name type="scientific">Antarcticirhabdus aurantiaca</name>
    <dbReference type="NCBI Taxonomy" id="2606717"/>
    <lineage>
        <taxon>Bacteria</taxon>
        <taxon>Pseudomonadati</taxon>
        <taxon>Pseudomonadota</taxon>
        <taxon>Alphaproteobacteria</taxon>
        <taxon>Hyphomicrobiales</taxon>
        <taxon>Aurantimonadaceae</taxon>
        <taxon>Antarcticirhabdus</taxon>
    </lineage>
</organism>
<keyword evidence="1" id="KW-0966">Cell projection</keyword>
<keyword evidence="1" id="KW-0969">Cilium</keyword>
<keyword evidence="1" id="KW-0282">Flagellum</keyword>
<gene>
    <name evidence="1" type="ORF">OXU80_07140</name>
</gene>
<evidence type="ECO:0000313" key="2">
    <source>
        <dbReference type="Proteomes" id="UP001163223"/>
    </source>
</evidence>
<protein>
    <submittedName>
        <fullName evidence="1">Flagellar hook protein FlgE</fullName>
    </submittedName>
</protein>
<evidence type="ECO:0000313" key="1">
    <source>
        <dbReference type="EMBL" id="WAJ29978.1"/>
    </source>
</evidence>
<name>A0ACD4NSV1_9HYPH</name>
<dbReference type="Proteomes" id="UP001163223">
    <property type="component" value="Chromosome"/>
</dbReference>
<reference evidence="1" key="1">
    <citation type="submission" date="2022-11" db="EMBL/GenBank/DDBJ databases">
        <title>beta-Carotene-producing bacterium, Jeongeuplla avenae sp. nov., alleviates the salt stress of Arabidopsis seedlings.</title>
        <authorList>
            <person name="Jiang L."/>
            <person name="Lee J."/>
        </authorList>
    </citation>
    <scope>NUCLEOTIDE SEQUENCE</scope>
    <source>
        <strain evidence="1">DY_R2A_6</strain>
    </source>
</reference>
<sequence length="456" mass="47053">MSIGGVMRTSTSGMNAQANRLSAVSENIANANTTGYKRSYTEFSSLVLPSSAGLYNSGVVQTQTRTLISEQGGLSYTTNSSSSQAIDLAISGKGYMVVGDGETGKYLTRAGSFVKNGNGDLVNAAGFILQGYPLPEGDTNGVANGYAGLVNVNLNASRLISKPSDAATLQVNLNKDSKLIDPAATSAQVAAGTHTAGTTPKNQASATTAAPVSYTAKESIVTYDNTGKEVILDVYMSKTAVGDYGATPPTEDTWEYAVFDRAKAATTGASAPFPYGTGGLLASADVKFKTDGTLSTANQTLAVTIPNGQALTLSLTSTTQKNAPFQTLSQTKANGNPPEMVDKVSVGDDGIIRAEFKSGASINLYKIPLAMVESPDNMTALPGNVFSAGLESGTVLVGFPGESGIGKLVSGALEGSTVDLASELTNMIESQRSYTANSKVFQTGSEILDVLVNLKR</sequence>
<dbReference type="EMBL" id="CP113520">
    <property type="protein sequence ID" value="WAJ29978.1"/>
    <property type="molecule type" value="Genomic_DNA"/>
</dbReference>